<sequence>MALRVLVVDRCSSSRRRVQSLGEGTALLPSSGKLVGEANLSTFSTEPLAIASKFSESPSDASFLATLCTSGSEKLTRYTVKGEEMNPERHLSACLPAERGHSEYIAGFYTDFEFGLELDIVKVRATLLYHGQECRRVPRMRCLRLGVLNLGSWVADYV</sequence>
<dbReference type="AlphaFoldDB" id="A0A9W8MGI7"/>
<reference evidence="1" key="1">
    <citation type="submission" date="2022-06" db="EMBL/GenBank/DDBJ databases">
        <title>Genome Sequence of Candolleomyces eurysporus.</title>
        <authorList>
            <person name="Buettner E."/>
        </authorList>
    </citation>
    <scope>NUCLEOTIDE SEQUENCE</scope>
    <source>
        <strain evidence="1">VTCC 930004</strain>
    </source>
</reference>
<accession>A0A9W8MGI7</accession>
<gene>
    <name evidence="1" type="ORF">H1R20_g8079</name>
</gene>
<organism evidence="1 2">
    <name type="scientific">Candolleomyces eurysporus</name>
    <dbReference type="NCBI Taxonomy" id="2828524"/>
    <lineage>
        <taxon>Eukaryota</taxon>
        <taxon>Fungi</taxon>
        <taxon>Dikarya</taxon>
        <taxon>Basidiomycota</taxon>
        <taxon>Agaricomycotina</taxon>
        <taxon>Agaricomycetes</taxon>
        <taxon>Agaricomycetidae</taxon>
        <taxon>Agaricales</taxon>
        <taxon>Agaricineae</taxon>
        <taxon>Psathyrellaceae</taxon>
        <taxon>Candolleomyces</taxon>
    </lineage>
</organism>
<protein>
    <submittedName>
        <fullName evidence="1">Uncharacterized protein</fullName>
    </submittedName>
</protein>
<feature type="non-terminal residue" evidence="1">
    <location>
        <position position="1"/>
    </location>
</feature>
<dbReference type="OrthoDB" id="2963168at2759"/>
<proteinExistence type="predicted"/>
<comment type="caution">
    <text evidence="1">The sequence shown here is derived from an EMBL/GenBank/DDBJ whole genome shotgun (WGS) entry which is preliminary data.</text>
</comment>
<dbReference type="EMBL" id="JANBPK010000910">
    <property type="protein sequence ID" value="KAJ2929017.1"/>
    <property type="molecule type" value="Genomic_DNA"/>
</dbReference>
<evidence type="ECO:0000313" key="1">
    <source>
        <dbReference type="EMBL" id="KAJ2929017.1"/>
    </source>
</evidence>
<dbReference type="Proteomes" id="UP001140091">
    <property type="component" value="Unassembled WGS sequence"/>
</dbReference>
<name>A0A9W8MGI7_9AGAR</name>
<evidence type="ECO:0000313" key="2">
    <source>
        <dbReference type="Proteomes" id="UP001140091"/>
    </source>
</evidence>
<keyword evidence="2" id="KW-1185">Reference proteome</keyword>